<gene>
    <name evidence="2" type="ORF">DWW07_08370</name>
</gene>
<reference evidence="2 3" key="1">
    <citation type="submission" date="2018-08" db="EMBL/GenBank/DDBJ databases">
        <title>A genome reference for cultivated species of the human gut microbiota.</title>
        <authorList>
            <person name="Zou Y."/>
            <person name="Xue W."/>
            <person name="Luo G."/>
        </authorList>
    </citation>
    <scope>NUCLEOTIDE SEQUENCE [LARGE SCALE GENOMIC DNA]</scope>
    <source>
        <strain evidence="2 3">AF14-23</strain>
    </source>
</reference>
<evidence type="ECO:0000313" key="3">
    <source>
        <dbReference type="Proteomes" id="UP000265828"/>
    </source>
</evidence>
<proteinExistence type="predicted"/>
<evidence type="ECO:0000256" key="1">
    <source>
        <dbReference type="SAM" id="Phobius"/>
    </source>
</evidence>
<feature type="transmembrane region" description="Helical" evidence="1">
    <location>
        <begin position="44"/>
        <end position="66"/>
    </location>
</feature>
<comment type="caution">
    <text evidence="2">The sequence shown here is derived from an EMBL/GenBank/DDBJ whole genome shotgun (WGS) entry which is preliminary data.</text>
</comment>
<name>A0A395X6V2_9FIRM</name>
<evidence type="ECO:0000313" key="2">
    <source>
        <dbReference type="EMBL" id="RGV64216.1"/>
    </source>
</evidence>
<dbReference type="EMBL" id="QRZI01000005">
    <property type="protein sequence ID" value="RGV64216.1"/>
    <property type="molecule type" value="Genomic_DNA"/>
</dbReference>
<keyword evidence="1" id="KW-1133">Transmembrane helix</keyword>
<evidence type="ECO:0008006" key="4">
    <source>
        <dbReference type="Google" id="ProtNLM"/>
    </source>
</evidence>
<keyword evidence="1" id="KW-0472">Membrane</keyword>
<keyword evidence="1" id="KW-0812">Transmembrane</keyword>
<feature type="transmembrane region" description="Helical" evidence="1">
    <location>
        <begin position="7"/>
        <end position="24"/>
    </location>
</feature>
<dbReference type="AlphaFoldDB" id="A0A395X6V2"/>
<dbReference type="RefSeq" id="WP_118012987.1">
    <property type="nucleotide sequence ID" value="NZ_QRZI01000005.1"/>
</dbReference>
<sequence length="321" mass="38494">MKTQRNIIYITIICSVISALLYAFCVFDWNPSKCSGGYNWNTYISNLILGVWGSSIISFIVGVVSYNECRRKDMEAFIFSQSDLFVHCMRFKKENSIEWFDEYAKLYRDLSNNWSNIWFLFDPVRQRLFLKEYIDYYGDFIELTQDKYNLLRQTDSVESQKKILDEINEIVIEKKSSMKGICCTTTETNRLTHDMEIVTKNIDEIYRNKNPFHKYRMGKTLLNATNFKVLDKKYENYLNEIKKQMDEFNSTEVSFKMPKEDADYLVECKYLSGYVWGESNFTSKVSCNFIVDHYFDMKARYERDFEHKKPDRRFFCKKKTR</sequence>
<organism evidence="2 3">
    <name type="scientific">Blautia obeum</name>
    <dbReference type="NCBI Taxonomy" id="40520"/>
    <lineage>
        <taxon>Bacteria</taxon>
        <taxon>Bacillati</taxon>
        <taxon>Bacillota</taxon>
        <taxon>Clostridia</taxon>
        <taxon>Lachnospirales</taxon>
        <taxon>Lachnospiraceae</taxon>
        <taxon>Blautia</taxon>
    </lineage>
</organism>
<dbReference type="Proteomes" id="UP000265828">
    <property type="component" value="Unassembled WGS sequence"/>
</dbReference>
<accession>A0A395X6V2</accession>
<protein>
    <recommendedName>
        <fullName evidence="4">Phage abortive infection protein</fullName>
    </recommendedName>
</protein>